<gene>
    <name evidence="1" type="ORF">AACH06_01740</name>
</gene>
<proteinExistence type="predicted"/>
<protein>
    <submittedName>
        <fullName evidence="1">Uncharacterized protein</fullName>
    </submittedName>
</protein>
<dbReference type="EMBL" id="JBBUTG010000001">
    <property type="protein sequence ID" value="MEK8029530.1"/>
    <property type="molecule type" value="Genomic_DNA"/>
</dbReference>
<comment type="caution">
    <text evidence="1">The sequence shown here is derived from an EMBL/GenBank/DDBJ whole genome shotgun (WGS) entry which is preliminary data.</text>
</comment>
<dbReference type="RefSeq" id="WP_341423866.1">
    <property type="nucleotide sequence ID" value="NZ_JBBUTG010000001.1"/>
</dbReference>
<dbReference type="Proteomes" id="UP001371218">
    <property type="component" value="Unassembled WGS sequence"/>
</dbReference>
<sequence>MPIKFTDSTPLVSSDSHTLPLGPLLRRPQRLIDTSSSFAGIYLRPSHANGGVVPASGALCCSPDIWIANQAPIDQPGTLIQPDSHSVSSSSNIENGMSNFIYVRGYNNGSASQTRPVTLHYAPAAVVQWPCQWRDNIVRTASGSTTSLLTAAAQSFGVTEQPFVWHDPPPPPPGSDHYGLIAQVSDTDEPPAPRTIHHVLDMAAWMTHGLNCGWKNSTHVPAPLGTSFAYSTLLSIPHGLHAPGNTFLLWIAPRRYTGWSVQFSCSELDSDGRPVTLGLQPVPISADGQIIGLVVTLEPGFHARLSVTLFSNGHRQLPGASLPLMCSYQASGTHAEQAFARGLVDPVFMRAVNDGLRGTRQNLGTTPTAYVGLGGYTWTNPITS</sequence>
<evidence type="ECO:0000313" key="2">
    <source>
        <dbReference type="Proteomes" id="UP001371218"/>
    </source>
</evidence>
<name>A0ABU9BHU7_9BURK</name>
<reference evidence="1 2" key="1">
    <citation type="submission" date="2024-04" db="EMBL/GenBank/DDBJ databases">
        <title>Novel species of the genus Ideonella isolated from streams.</title>
        <authorList>
            <person name="Lu H."/>
        </authorList>
    </citation>
    <scope>NUCLEOTIDE SEQUENCE [LARGE SCALE GENOMIC DNA]</scope>
    <source>
        <strain evidence="1 2">DXS29W</strain>
    </source>
</reference>
<organism evidence="1 2">
    <name type="scientific">Ideonella lacteola</name>
    <dbReference type="NCBI Taxonomy" id="2984193"/>
    <lineage>
        <taxon>Bacteria</taxon>
        <taxon>Pseudomonadati</taxon>
        <taxon>Pseudomonadota</taxon>
        <taxon>Betaproteobacteria</taxon>
        <taxon>Burkholderiales</taxon>
        <taxon>Sphaerotilaceae</taxon>
        <taxon>Ideonella</taxon>
    </lineage>
</organism>
<accession>A0ABU9BHU7</accession>
<keyword evidence="2" id="KW-1185">Reference proteome</keyword>
<evidence type="ECO:0000313" key="1">
    <source>
        <dbReference type="EMBL" id="MEK8029530.1"/>
    </source>
</evidence>